<dbReference type="EMBL" id="JASJOU010000003">
    <property type="protein sequence ID" value="MDJ1501167.1"/>
    <property type="molecule type" value="Genomic_DNA"/>
</dbReference>
<reference evidence="1" key="1">
    <citation type="submission" date="2023-05" db="EMBL/GenBank/DDBJ databases">
        <authorList>
            <person name="Zhang X."/>
        </authorList>
    </citation>
    <scope>NUCLEOTIDE SEQUENCE</scope>
    <source>
        <strain evidence="1">BD1B2-1</strain>
    </source>
</reference>
<evidence type="ECO:0000313" key="2">
    <source>
        <dbReference type="Proteomes" id="UP001232063"/>
    </source>
</evidence>
<gene>
    <name evidence="1" type="ORF">QNI22_10935</name>
</gene>
<organism evidence="1 2">
    <name type="scientific">Xanthocytophaga agilis</name>
    <dbReference type="NCBI Taxonomy" id="3048010"/>
    <lineage>
        <taxon>Bacteria</taxon>
        <taxon>Pseudomonadati</taxon>
        <taxon>Bacteroidota</taxon>
        <taxon>Cytophagia</taxon>
        <taxon>Cytophagales</taxon>
        <taxon>Rhodocytophagaceae</taxon>
        <taxon>Xanthocytophaga</taxon>
    </lineage>
</organism>
<comment type="caution">
    <text evidence="1">The sequence shown here is derived from an EMBL/GenBank/DDBJ whole genome shotgun (WGS) entry which is preliminary data.</text>
</comment>
<dbReference type="RefSeq" id="WP_314510661.1">
    <property type="nucleotide sequence ID" value="NZ_JASJOU010000003.1"/>
</dbReference>
<accession>A0AAE3UFB0</accession>
<keyword evidence="2" id="KW-1185">Reference proteome</keyword>
<proteinExistence type="predicted"/>
<protein>
    <submittedName>
        <fullName evidence="1">Uncharacterized protein</fullName>
    </submittedName>
</protein>
<dbReference type="AlphaFoldDB" id="A0AAE3UFB0"/>
<dbReference type="Proteomes" id="UP001232063">
    <property type="component" value="Unassembled WGS sequence"/>
</dbReference>
<evidence type="ECO:0000313" key="1">
    <source>
        <dbReference type="EMBL" id="MDJ1501167.1"/>
    </source>
</evidence>
<sequence length="153" mass="18452">MFSIEFFISWENVKNDKKWVPFDQMVYTDLISEFGYGKILIYQNNKCIFLKKVDLLGFAINFEENLRLALKTNDELWITSMYEYYRLSIIKKGKICTITTYNINDTFQLDIDFDSLFKKVKTFKQHLFLEFVDFYPELQLLLNFDEMKSKFGL</sequence>
<name>A0AAE3UFB0_9BACT</name>